<gene>
    <name evidence="3" type="ORF">AB0C36_01255</name>
</gene>
<dbReference type="Proteomes" id="UP001551482">
    <property type="component" value="Unassembled WGS sequence"/>
</dbReference>
<dbReference type="Pfam" id="PF00724">
    <property type="entry name" value="Oxidored_FMN"/>
    <property type="match status" value="1"/>
</dbReference>
<evidence type="ECO:0000259" key="2">
    <source>
        <dbReference type="Pfam" id="PF00724"/>
    </source>
</evidence>
<feature type="domain" description="NADH:flavin oxidoreductase/NADH oxidase N-terminal" evidence="2">
    <location>
        <begin position="15"/>
        <end position="339"/>
    </location>
</feature>
<sequence>METAVGAYERLLASVSVGGRELANRVAMAPMTRGRAHDVSGVPSPLTPEYYRQRAGAGLLITEGAYVNPLAKGGPGIPGIHSEEQGAAWRAVTEAVHEEGGTIYAQLWHVGRMTHPLVLPEGALPVAPSAVRIDGPQIFTRDGWVAHVTPRPLTAEEIAETVRDFARAAEVAVAAGFDGVEIHGANGYLVQQFLAENTNRRTDAYGGSLNGRLRFAVEVTEAVAAAVGAERVGLRVSPGNDENQIAEADPAATYGALVEAVAPLGLAYLHVLKRGEFEAVSEMRRRWSGTLIANHNGPAPSSPDVGARLVADGSADLVAFGRLFITNPDLPARLRGGVPLAAPATENVYGGGAEGYVDYPAAVGEMGAGIGTRSGPGSGSGPGVGVGAESGQLAGEQTAFEAGVRDGLSDGDRVLTAGS</sequence>
<organism evidence="3 4">
    <name type="scientific">Streptodolium elevatio</name>
    <dbReference type="NCBI Taxonomy" id="3157996"/>
    <lineage>
        <taxon>Bacteria</taxon>
        <taxon>Bacillati</taxon>
        <taxon>Actinomycetota</taxon>
        <taxon>Actinomycetes</taxon>
        <taxon>Kitasatosporales</taxon>
        <taxon>Streptomycetaceae</taxon>
        <taxon>Streptodolium</taxon>
    </lineage>
</organism>
<dbReference type="CDD" id="cd02933">
    <property type="entry name" value="OYE_like_FMN"/>
    <property type="match status" value="1"/>
</dbReference>
<evidence type="ECO:0000313" key="4">
    <source>
        <dbReference type="Proteomes" id="UP001551482"/>
    </source>
</evidence>
<dbReference type="InterPro" id="IPR001155">
    <property type="entry name" value="OxRdtase_FMN_N"/>
</dbReference>
<feature type="compositionally biased region" description="Basic and acidic residues" evidence="1">
    <location>
        <begin position="403"/>
        <end position="413"/>
    </location>
</feature>
<accession>A0ABV3D8Q2</accession>
<dbReference type="EMBL" id="JBEZFP010000002">
    <property type="protein sequence ID" value="MEU8132116.1"/>
    <property type="molecule type" value="Genomic_DNA"/>
</dbReference>
<proteinExistence type="predicted"/>
<name>A0ABV3D8Q2_9ACTN</name>
<dbReference type="InterPro" id="IPR013785">
    <property type="entry name" value="Aldolase_TIM"/>
</dbReference>
<dbReference type="Gene3D" id="3.20.20.70">
    <property type="entry name" value="Aldolase class I"/>
    <property type="match status" value="1"/>
</dbReference>
<dbReference type="SUPFAM" id="SSF51395">
    <property type="entry name" value="FMN-linked oxidoreductases"/>
    <property type="match status" value="1"/>
</dbReference>
<dbReference type="RefSeq" id="WP_358347420.1">
    <property type="nucleotide sequence ID" value="NZ_JBEZFP010000002.1"/>
</dbReference>
<feature type="compositionally biased region" description="Gly residues" evidence="1">
    <location>
        <begin position="370"/>
        <end position="388"/>
    </location>
</feature>
<evidence type="ECO:0000313" key="3">
    <source>
        <dbReference type="EMBL" id="MEU8132116.1"/>
    </source>
</evidence>
<reference evidence="3 4" key="1">
    <citation type="submission" date="2024-06" db="EMBL/GenBank/DDBJ databases">
        <title>The Natural Products Discovery Center: Release of the First 8490 Sequenced Strains for Exploring Actinobacteria Biosynthetic Diversity.</title>
        <authorList>
            <person name="Kalkreuter E."/>
            <person name="Kautsar S.A."/>
            <person name="Yang D."/>
            <person name="Bader C.D."/>
            <person name="Teijaro C.N."/>
            <person name="Fluegel L."/>
            <person name="Davis C.M."/>
            <person name="Simpson J.R."/>
            <person name="Lauterbach L."/>
            <person name="Steele A.D."/>
            <person name="Gui C."/>
            <person name="Meng S."/>
            <person name="Li G."/>
            <person name="Viehrig K."/>
            <person name="Ye F."/>
            <person name="Su P."/>
            <person name="Kiefer A.F."/>
            <person name="Nichols A."/>
            <person name="Cepeda A.J."/>
            <person name="Yan W."/>
            <person name="Fan B."/>
            <person name="Jiang Y."/>
            <person name="Adhikari A."/>
            <person name="Zheng C.-J."/>
            <person name="Schuster L."/>
            <person name="Cowan T.M."/>
            <person name="Smanski M.J."/>
            <person name="Chevrette M.G."/>
            <person name="De Carvalho L.P.S."/>
            <person name="Shen B."/>
        </authorList>
    </citation>
    <scope>NUCLEOTIDE SEQUENCE [LARGE SCALE GENOMIC DNA]</scope>
    <source>
        <strain evidence="3 4">NPDC048946</strain>
    </source>
</reference>
<evidence type="ECO:0000256" key="1">
    <source>
        <dbReference type="SAM" id="MobiDB-lite"/>
    </source>
</evidence>
<dbReference type="InterPro" id="IPR045247">
    <property type="entry name" value="Oye-like"/>
</dbReference>
<protein>
    <submittedName>
        <fullName evidence="3">Alkene reductase</fullName>
    </submittedName>
</protein>
<keyword evidence="4" id="KW-1185">Reference proteome</keyword>
<dbReference type="PANTHER" id="PTHR22893">
    <property type="entry name" value="NADH OXIDOREDUCTASE-RELATED"/>
    <property type="match status" value="1"/>
</dbReference>
<feature type="region of interest" description="Disordered" evidence="1">
    <location>
        <begin position="370"/>
        <end position="419"/>
    </location>
</feature>
<dbReference type="PANTHER" id="PTHR22893:SF91">
    <property type="entry name" value="NADPH DEHYDROGENASE 2-RELATED"/>
    <property type="match status" value="1"/>
</dbReference>
<comment type="caution">
    <text evidence="3">The sequence shown here is derived from an EMBL/GenBank/DDBJ whole genome shotgun (WGS) entry which is preliminary data.</text>
</comment>